<dbReference type="InterPro" id="IPR037914">
    <property type="entry name" value="SpoVT-AbrB_sf"/>
</dbReference>
<evidence type="ECO:0000313" key="3">
    <source>
        <dbReference type="EMBL" id="MBF8435837.1"/>
    </source>
</evidence>
<dbReference type="NCBIfam" id="TIGR01439">
    <property type="entry name" value="lp_hng_hel_AbrB"/>
    <property type="match status" value="1"/>
</dbReference>
<dbReference type="SMART" id="SM00966">
    <property type="entry name" value="SpoVT_AbrB"/>
    <property type="match status" value="1"/>
</dbReference>
<dbReference type="InterPro" id="IPR007159">
    <property type="entry name" value="SpoVT-AbrB_dom"/>
</dbReference>
<dbReference type="AlphaFoldDB" id="A0A931F9D0"/>
<comment type="caution">
    <text evidence="3">The sequence shown here is derived from an EMBL/GenBank/DDBJ whole genome shotgun (WGS) entry which is preliminary data.</text>
</comment>
<dbReference type="PANTHER" id="PTHR36432">
    <property type="match status" value="1"/>
</dbReference>
<dbReference type="Gene3D" id="2.10.260.10">
    <property type="match status" value="1"/>
</dbReference>
<proteinExistence type="predicted"/>
<dbReference type="RefSeq" id="WP_270452519.1">
    <property type="nucleotide sequence ID" value="NZ_JADPIE010000001.1"/>
</dbReference>
<evidence type="ECO:0000256" key="1">
    <source>
        <dbReference type="PROSITE-ProRule" id="PRU01076"/>
    </source>
</evidence>
<dbReference type="EMBL" id="JADPIE010000001">
    <property type="protein sequence ID" value="MBF8435837.1"/>
    <property type="molecule type" value="Genomic_DNA"/>
</dbReference>
<dbReference type="Proteomes" id="UP000621436">
    <property type="component" value="Unassembled WGS sequence"/>
</dbReference>
<name>A0A931F9D0_9FIRM</name>
<dbReference type="InterPro" id="IPR052731">
    <property type="entry name" value="B_subtilis_Trans_State_Reg"/>
</dbReference>
<protein>
    <submittedName>
        <fullName evidence="3">AbrB/MazE/SpoVT family DNA-binding domain-containing protein</fullName>
    </submittedName>
</protein>
<keyword evidence="1 3" id="KW-0238">DNA-binding</keyword>
<reference evidence="3" key="1">
    <citation type="submission" date="2020-11" db="EMBL/GenBank/DDBJ databases">
        <title>Halonatronomonas betainensis gen. nov., sp. nov. a novel haloalkaliphilic representative of the family Halanaerobiacae capable of betaine degradation.</title>
        <authorList>
            <person name="Boltyanskaya Y."/>
            <person name="Kevbrin V."/>
            <person name="Detkova E."/>
            <person name="Grouzdev D.S."/>
            <person name="Koziaeva V."/>
            <person name="Zhilina T."/>
        </authorList>
    </citation>
    <scope>NUCLEOTIDE SEQUENCE</scope>
    <source>
        <strain evidence="3">Z-7014</strain>
    </source>
</reference>
<feature type="domain" description="SpoVT-AbrB" evidence="2">
    <location>
        <begin position="5"/>
        <end position="50"/>
    </location>
</feature>
<evidence type="ECO:0000259" key="2">
    <source>
        <dbReference type="PROSITE" id="PS51740"/>
    </source>
</evidence>
<dbReference type="SUPFAM" id="SSF89447">
    <property type="entry name" value="AbrB/MazE/MraZ-like"/>
    <property type="match status" value="1"/>
</dbReference>
<organism evidence="3 4">
    <name type="scientific">Halonatronomonas betaini</name>
    <dbReference type="NCBI Taxonomy" id="2778430"/>
    <lineage>
        <taxon>Bacteria</taxon>
        <taxon>Bacillati</taxon>
        <taxon>Bacillota</taxon>
        <taxon>Clostridia</taxon>
        <taxon>Halanaerobiales</taxon>
        <taxon>Halarsenatibacteraceae</taxon>
        <taxon>Halonatronomonas</taxon>
    </lineage>
</organism>
<dbReference type="PROSITE" id="PS51740">
    <property type="entry name" value="SPOVT_ABRB"/>
    <property type="match status" value="1"/>
</dbReference>
<dbReference type="PANTHER" id="PTHR36432:SF4">
    <property type="entry name" value="TRANSITION STATE REGULATOR ABH-RELATED"/>
    <property type="match status" value="1"/>
</dbReference>
<dbReference type="GO" id="GO:0003677">
    <property type="term" value="F:DNA binding"/>
    <property type="evidence" value="ECO:0007669"/>
    <property type="project" value="UniProtKB-UniRule"/>
</dbReference>
<gene>
    <name evidence="3" type="ORF">I0Q91_01985</name>
</gene>
<keyword evidence="4" id="KW-1185">Reference proteome</keyword>
<dbReference type="Pfam" id="PF04014">
    <property type="entry name" value="MazE_antitoxin"/>
    <property type="match status" value="1"/>
</dbReference>
<evidence type="ECO:0000313" key="4">
    <source>
        <dbReference type="Proteomes" id="UP000621436"/>
    </source>
</evidence>
<accession>A0A931F9D0</accession>
<sequence>MKSTGIVRKVDDLGRAVIPKELRDTMGIDVKDPMEFYVDGDKIIIKKYESGCHFCGNVSNNTYYKEKLVCESCISDLKDLKE</sequence>